<dbReference type="Proteomes" id="UP001341840">
    <property type="component" value="Unassembled WGS sequence"/>
</dbReference>
<proteinExistence type="predicted"/>
<feature type="compositionally biased region" description="Polar residues" evidence="1">
    <location>
        <begin position="298"/>
        <end position="308"/>
    </location>
</feature>
<feature type="region of interest" description="Disordered" evidence="1">
    <location>
        <begin position="17"/>
        <end position="58"/>
    </location>
</feature>
<comment type="caution">
    <text evidence="2">The sequence shown here is derived from an EMBL/GenBank/DDBJ whole genome shotgun (WGS) entry which is preliminary data.</text>
</comment>
<evidence type="ECO:0000313" key="2">
    <source>
        <dbReference type="EMBL" id="MED6110839.1"/>
    </source>
</evidence>
<reference evidence="2 3" key="1">
    <citation type="journal article" date="2023" name="Plants (Basel)">
        <title>Bridging the Gap: Combining Genomics and Transcriptomics Approaches to Understand Stylosanthes scabra, an Orphan Legume from the Brazilian Caatinga.</title>
        <authorList>
            <person name="Ferreira-Neto J.R.C."/>
            <person name="da Silva M.D."/>
            <person name="Binneck E."/>
            <person name="de Melo N.F."/>
            <person name="da Silva R.H."/>
            <person name="de Melo A.L.T.M."/>
            <person name="Pandolfi V."/>
            <person name="Bustamante F.O."/>
            <person name="Brasileiro-Vidal A.C."/>
            <person name="Benko-Iseppon A.M."/>
        </authorList>
    </citation>
    <scope>NUCLEOTIDE SEQUENCE [LARGE SCALE GENOMIC DNA]</scope>
    <source>
        <tissue evidence="2">Leaves</tissue>
    </source>
</reference>
<dbReference type="EMBL" id="JASCZI010000292">
    <property type="protein sequence ID" value="MED6110839.1"/>
    <property type="molecule type" value="Genomic_DNA"/>
</dbReference>
<evidence type="ECO:0000313" key="3">
    <source>
        <dbReference type="Proteomes" id="UP001341840"/>
    </source>
</evidence>
<protein>
    <submittedName>
        <fullName evidence="2">Uncharacterized protein</fullName>
    </submittedName>
</protein>
<gene>
    <name evidence="2" type="ORF">PIB30_046593</name>
</gene>
<evidence type="ECO:0000256" key="1">
    <source>
        <dbReference type="SAM" id="MobiDB-lite"/>
    </source>
</evidence>
<organism evidence="2 3">
    <name type="scientific">Stylosanthes scabra</name>
    <dbReference type="NCBI Taxonomy" id="79078"/>
    <lineage>
        <taxon>Eukaryota</taxon>
        <taxon>Viridiplantae</taxon>
        <taxon>Streptophyta</taxon>
        <taxon>Embryophyta</taxon>
        <taxon>Tracheophyta</taxon>
        <taxon>Spermatophyta</taxon>
        <taxon>Magnoliopsida</taxon>
        <taxon>eudicotyledons</taxon>
        <taxon>Gunneridae</taxon>
        <taxon>Pentapetalae</taxon>
        <taxon>rosids</taxon>
        <taxon>fabids</taxon>
        <taxon>Fabales</taxon>
        <taxon>Fabaceae</taxon>
        <taxon>Papilionoideae</taxon>
        <taxon>50 kb inversion clade</taxon>
        <taxon>dalbergioids sensu lato</taxon>
        <taxon>Dalbergieae</taxon>
        <taxon>Pterocarpus clade</taxon>
        <taxon>Stylosanthes</taxon>
    </lineage>
</organism>
<feature type="region of interest" description="Disordered" evidence="1">
    <location>
        <begin position="298"/>
        <end position="338"/>
    </location>
</feature>
<keyword evidence="3" id="KW-1185">Reference proteome</keyword>
<name>A0ABU6QI15_9FABA</name>
<sequence length="338" mass="36868">MDKADFAFARKNRREVMNKKHKKLTIRSITTGGESASDDLSPNSPSNETAGNQGTPDAAVTAFPFREKEHNENSSKLCVSLDASHKLHGEIVNSRKRVALSEIDMNSTVEASQPTAFAVTLVNHTPLGTGAKVSIGACRKRPALCEIDKNVEIRDSFYPVNDKIARRDIISKLFNSRHQSIPQIVLDRTLGCTTSLFALGNPINSVLEKFNNSIGHESSDGSVEISDVTLAELKSRTKGINIKVPTNGNVNRNDNKVLPVPNKNTKQSQGIVEFAVQISSARGGRGFQNFFASRKQIQPPNKTASSYISEPEIQDSQKDSLSQLGETKGPTIDARRAV</sequence>
<feature type="compositionally biased region" description="Polar residues" evidence="1">
    <location>
        <begin position="27"/>
        <end position="55"/>
    </location>
</feature>
<accession>A0ABU6QI15</accession>